<reference evidence="1" key="1">
    <citation type="submission" date="2025-08" db="UniProtKB">
        <authorList>
            <consortium name="Ensembl"/>
        </authorList>
    </citation>
    <scope>IDENTIFICATION</scope>
</reference>
<dbReference type="PANTHER" id="PTHR22793">
    <property type="entry name" value="MYOCARDIN-RELATED TRANSCRIPTION FACTOR-RELATED"/>
    <property type="match status" value="1"/>
</dbReference>
<dbReference type="Ensembl" id="ENSOSIT00000010728.1">
    <property type="protein sequence ID" value="ENSOSIP00000010079.1"/>
    <property type="gene ID" value="ENSOSIG00000006283.1"/>
</dbReference>
<dbReference type="Gene3D" id="6.10.150.10">
    <property type="match status" value="1"/>
</dbReference>
<dbReference type="Proteomes" id="UP000694383">
    <property type="component" value="Unplaced"/>
</dbReference>
<protein>
    <submittedName>
        <fullName evidence="1">Uncharacterized protein</fullName>
    </submittedName>
</protein>
<name>A0A8C7XBF1_9TELE</name>
<keyword evidence="2" id="KW-1185">Reference proteome</keyword>
<sequence length="156" mass="17377">LPALKSSAAFHKQTGSLERAWSEEDLKRKIKSKPEQSDLNRRQILEGTSAEPLFLKRARLTKDLNEKVAHRSRPINLIHKNIPVQPNIKQASTGKPREVLGGFYSTQLCLSSHTYGKVALRRETPPKHIFFSSMFDSGDGCLAVTGSTSLPPNTIK</sequence>
<dbReference type="GO" id="GO:0005634">
    <property type="term" value="C:nucleus"/>
    <property type="evidence" value="ECO:0007669"/>
    <property type="project" value="TreeGrafter"/>
</dbReference>
<proteinExistence type="predicted"/>
<dbReference type="AlphaFoldDB" id="A0A8C7XBF1"/>
<dbReference type="GO" id="GO:0045944">
    <property type="term" value="P:positive regulation of transcription by RNA polymerase II"/>
    <property type="evidence" value="ECO:0007669"/>
    <property type="project" value="TreeGrafter"/>
</dbReference>
<dbReference type="InterPro" id="IPR043451">
    <property type="entry name" value="Myocardin-like"/>
</dbReference>
<reference evidence="1" key="2">
    <citation type="submission" date="2025-09" db="UniProtKB">
        <authorList>
            <consortium name="Ensembl"/>
        </authorList>
    </citation>
    <scope>IDENTIFICATION</scope>
</reference>
<dbReference type="GO" id="GO:0003713">
    <property type="term" value="F:transcription coactivator activity"/>
    <property type="evidence" value="ECO:0007669"/>
    <property type="project" value="TreeGrafter"/>
</dbReference>
<dbReference type="Gene3D" id="6.10.140.2040">
    <property type="match status" value="1"/>
</dbReference>
<organism evidence="1 2">
    <name type="scientific">Oryzias sinensis</name>
    <name type="common">Chinese medaka</name>
    <dbReference type="NCBI Taxonomy" id="183150"/>
    <lineage>
        <taxon>Eukaryota</taxon>
        <taxon>Metazoa</taxon>
        <taxon>Chordata</taxon>
        <taxon>Craniata</taxon>
        <taxon>Vertebrata</taxon>
        <taxon>Euteleostomi</taxon>
        <taxon>Actinopterygii</taxon>
        <taxon>Neopterygii</taxon>
        <taxon>Teleostei</taxon>
        <taxon>Neoteleostei</taxon>
        <taxon>Acanthomorphata</taxon>
        <taxon>Ovalentaria</taxon>
        <taxon>Atherinomorphae</taxon>
        <taxon>Beloniformes</taxon>
        <taxon>Adrianichthyidae</taxon>
        <taxon>Oryziinae</taxon>
        <taxon>Oryzias</taxon>
    </lineage>
</organism>
<evidence type="ECO:0000313" key="2">
    <source>
        <dbReference type="Proteomes" id="UP000694383"/>
    </source>
</evidence>
<dbReference type="GO" id="GO:0051145">
    <property type="term" value="P:smooth muscle cell differentiation"/>
    <property type="evidence" value="ECO:0007669"/>
    <property type="project" value="TreeGrafter"/>
</dbReference>
<accession>A0A8C7XBF1</accession>
<evidence type="ECO:0000313" key="1">
    <source>
        <dbReference type="Ensembl" id="ENSOSIP00000010079.1"/>
    </source>
</evidence>
<dbReference type="PANTHER" id="PTHR22793:SF6">
    <property type="entry name" value="MYOCARDIN-RELATED TRANSCRIPTION FACTOR A"/>
    <property type="match status" value="1"/>
</dbReference>